<keyword evidence="5" id="KW-0418">Kinase</keyword>
<dbReference type="AlphaFoldDB" id="A0A5N8VE09"/>
<evidence type="ECO:0000259" key="8">
    <source>
        <dbReference type="Pfam" id="PF02518"/>
    </source>
</evidence>
<dbReference type="GO" id="GO:0005524">
    <property type="term" value="F:ATP binding"/>
    <property type="evidence" value="ECO:0007669"/>
    <property type="project" value="UniProtKB-KW"/>
</dbReference>
<keyword evidence="3" id="KW-0597">Phosphoprotein</keyword>
<evidence type="ECO:0000313" key="10">
    <source>
        <dbReference type="Proteomes" id="UP000325849"/>
    </source>
</evidence>
<evidence type="ECO:0000256" key="1">
    <source>
        <dbReference type="ARBA" id="ARBA00000085"/>
    </source>
</evidence>
<keyword evidence="9" id="KW-0547">Nucleotide-binding</keyword>
<feature type="compositionally biased region" description="Low complexity" evidence="6">
    <location>
        <begin position="419"/>
        <end position="431"/>
    </location>
</feature>
<dbReference type="Proteomes" id="UP000325849">
    <property type="component" value="Unassembled WGS sequence"/>
</dbReference>
<evidence type="ECO:0000256" key="7">
    <source>
        <dbReference type="SAM" id="Phobius"/>
    </source>
</evidence>
<evidence type="ECO:0000256" key="5">
    <source>
        <dbReference type="ARBA" id="ARBA00022777"/>
    </source>
</evidence>
<accession>A0A5N8VE09</accession>
<evidence type="ECO:0000256" key="3">
    <source>
        <dbReference type="ARBA" id="ARBA00022553"/>
    </source>
</evidence>
<dbReference type="Gene3D" id="3.30.565.10">
    <property type="entry name" value="Histidine kinase-like ATPase, C-terminal domain"/>
    <property type="match status" value="1"/>
</dbReference>
<dbReference type="PANTHER" id="PTHR45436:SF5">
    <property type="entry name" value="SENSOR HISTIDINE KINASE TRCS"/>
    <property type="match status" value="1"/>
</dbReference>
<dbReference type="PANTHER" id="PTHR45436">
    <property type="entry name" value="SENSOR HISTIDINE KINASE YKOH"/>
    <property type="match status" value="1"/>
</dbReference>
<dbReference type="RefSeq" id="WP_162468847.1">
    <property type="nucleotide sequence ID" value="NZ_VJZD01000077.1"/>
</dbReference>
<comment type="catalytic activity">
    <reaction evidence="1">
        <text>ATP + protein L-histidine = ADP + protein N-phospho-L-histidine.</text>
        <dbReference type="EC" id="2.7.13.3"/>
    </reaction>
</comment>
<keyword evidence="7" id="KW-0472">Membrane</keyword>
<sequence>MSRPVRKPGRDPGASAAVAGWAVTLLATAGVVWAVVTADAEWHRALTGACAAAVVLLIARVLILTRRLSAERAHRAREAGVATARGTEVAHLAAVRVPAIAERLHTGQRLEGVPGPVASPEETGEEFARALDSVVVALGSDAAVHRERTLRDSVQAAFESVARTMHVMATVQQQVLDEVERSIDDPRLMADVMKADHAASQMTRKAQTLLVMCGIWPARRETRPVSLYDCVRGAQSRIVEFGRIEVHGGQTLYAVPPAVEGLMHSVAELLENATVFSPSSSPVVVNVREVGAGAVIEIDDAGLGMPSDVLHQALGQLRDNLDLTRLGAVPRLGLACVGRWSRELGFSVELGGASAYGGTRAVMFVPFRLLTEPLPRPAAHRRPAVEPAEHVGPVVPVVPLADARDDAPVAAGHTDDAPEPAGAPAPATAGLPRRHSRRGAARAATAARNSAPNPQPDAAPAEPWTPEAARASITSVVSGTLRGRAAVDAAVDADGGTDPAPPPHSGQSLPSIPTEHAGGRP</sequence>
<dbReference type="EC" id="2.7.13.3" evidence="2"/>
<keyword evidence="4" id="KW-0808">Transferase</keyword>
<feature type="compositionally biased region" description="Low complexity" evidence="6">
    <location>
        <begin position="456"/>
        <end position="465"/>
    </location>
</feature>
<comment type="caution">
    <text evidence="9">The sequence shown here is derived from an EMBL/GenBank/DDBJ whole genome shotgun (WGS) entry which is preliminary data.</text>
</comment>
<organism evidence="9 10">
    <name type="scientific">Streptomyces adustus</name>
    <dbReference type="NCBI Taxonomy" id="1609272"/>
    <lineage>
        <taxon>Bacteria</taxon>
        <taxon>Bacillati</taxon>
        <taxon>Actinomycetota</taxon>
        <taxon>Actinomycetes</taxon>
        <taxon>Kitasatosporales</taxon>
        <taxon>Streptomycetaceae</taxon>
        <taxon>Streptomyces</taxon>
    </lineage>
</organism>
<feature type="domain" description="Histidine kinase/HSP90-like ATPase" evidence="8">
    <location>
        <begin position="260"/>
        <end position="367"/>
    </location>
</feature>
<dbReference type="InterPro" id="IPR003594">
    <property type="entry name" value="HATPase_dom"/>
</dbReference>
<protein>
    <recommendedName>
        <fullName evidence="2">histidine kinase</fullName>
        <ecNumber evidence="2">2.7.13.3</ecNumber>
    </recommendedName>
</protein>
<evidence type="ECO:0000256" key="2">
    <source>
        <dbReference type="ARBA" id="ARBA00012438"/>
    </source>
</evidence>
<keyword evidence="7" id="KW-1133">Transmembrane helix</keyword>
<name>A0A5N8VE09_9ACTN</name>
<feature type="region of interest" description="Disordered" evidence="6">
    <location>
        <begin position="487"/>
        <end position="521"/>
    </location>
</feature>
<evidence type="ECO:0000313" key="9">
    <source>
        <dbReference type="EMBL" id="MPY33490.1"/>
    </source>
</evidence>
<proteinExistence type="predicted"/>
<feature type="transmembrane region" description="Helical" evidence="7">
    <location>
        <begin position="42"/>
        <end position="63"/>
    </location>
</feature>
<dbReference type="SUPFAM" id="SSF55874">
    <property type="entry name" value="ATPase domain of HSP90 chaperone/DNA topoisomerase II/histidine kinase"/>
    <property type="match status" value="1"/>
</dbReference>
<dbReference type="Pfam" id="PF02518">
    <property type="entry name" value="HATPase_c"/>
    <property type="match status" value="1"/>
</dbReference>
<dbReference type="InterPro" id="IPR036890">
    <property type="entry name" value="HATPase_C_sf"/>
</dbReference>
<dbReference type="InterPro" id="IPR050428">
    <property type="entry name" value="TCS_sensor_his_kinase"/>
</dbReference>
<dbReference type="EMBL" id="VJZD01000077">
    <property type="protein sequence ID" value="MPY33490.1"/>
    <property type="molecule type" value="Genomic_DNA"/>
</dbReference>
<keyword evidence="7" id="KW-0812">Transmembrane</keyword>
<gene>
    <name evidence="9" type="ORF">FNH09_20170</name>
</gene>
<reference evidence="9 10" key="1">
    <citation type="submission" date="2019-07" db="EMBL/GenBank/DDBJ databases">
        <title>New species of Amycolatopsis and Streptomyces.</title>
        <authorList>
            <person name="Duangmal K."/>
            <person name="Teo W.F.A."/>
            <person name="Lipun K."/>
        </authorList>
    </citation>
    <scope>NUCLEOTIDE SEQUENCE [LARGE SCALE GENOMIC DNA]</scope>
    <source>
        <strain evidence="9 10">NBRC 109810</strain>
    </source>
</reference>
<feature type="transmembrane region" description="Helical" evidence="7">
    <location>
        <begin position="12"/>
        <end position="36"/>
    </location>
</feature>
<dbReference type="GO" id="GO:0000160">
    <property type="term" value="P:phosphorelay signal transduction system"/>
    <property type="evidence" value="ECO:0007669"/>
    <property type="project" value="TreeGrafter"/>
</dbReference>
<evidence type="ECO:0000256" key="6">
    <source>
        <dbReference type="SAM" id="MobiDB-lite"/>
    </source>
</evidence>
<keyword evidence="9" id="KW-0067">ATP-binding</keyword>
<dbReference type="GO" id="GO:0005886">
    <property type="term" value="C:plasma membrane"/>
    <property type="evidence" value="ECO:0007669"/>
    <property type="project" value="TreeGrafter"/>
</dbReference>
<evidence type="ECO:0000256" key="4">
    <source>
        <dbReference type="ARBA" id="ARBA00022679"/>
    </source>
</evidence>
<feature type="compositionally biased region" description="Low complexity" evidence="6">
    <location>
        <begin position="487"/>
        <end position="498"/>
    </location>
</feature>
<keyword evidence="10" id="KW-1185">Reference proteome</keyword>
<feature type="region of interest" description="Disordered" evidence="6">
    <location>
        <begin position="408"/>
        <end position="465"/>
    </location>
</feature>
<dbReference type="GO" id="GO:0004673">
    <property type="term" value="F:protein histidine kinase activity"/>
    <property type="evidence" value="ECO:0007669"/>
    <property type="project" value="UniProtKB-EC"/>
</dbReference>